<organism evidence="3 4">
    <name type="scientific">Bifidobacterium magnum</name>
    <dbReference type="NCBI Taxonomy" id="1692"/>
    <lineage>
        <taxon>Bacteria</taxon>
        <taxon>Bacillati</taxon>
        <taxon>Actinomycetota</taxon>
        <taxon>Actinomycetes</taxon>
        <taxon>Bifidobacteriales</taxon>
        <taxon>Bifidobacteriaceae</taxon>
        <taxon>Bifidobacterium</taxon>
    </lineage>
</organism>
<dbReference type="RefSeq" id="WP_193345727.1">
    <property type="nucleotide sequence ID" value="NZ_JGZB01000004.1"/>
</dbReference>
<comment type="similarity">
    <text evidence="1">Belongs to the GSP E family.</text>
</comment>
<dbReference type="InterPro" id="IPR050921">
    <property type="entry name" value="T4SS_GSP_E_ATPase"/>
</dbReference>
<dbReference type="InterPro" id="IPR027417">
    <property type="entry name" value="P-loop_NTPase"/>
</dbReference>
<dbReference type="EMBL" id="JGZB01000004">
    <property type="protein sequence ID" value="KFI68138.1"/>
    <property type="molecule type" value="Genomic_DNA"/>
</dbReference>
<name>A0A087BAT8_9BIFI</name>
<dbReference type="PANTHER" id="PTHR30486">
    <property type="entry name" value="TWITCHING MOTILITY PROTEIN PILT"/>
    <property type="match status" value="1"/>
</dbReference>
<dbReference type="eggNOG" id="COG4962">
    <property type="taxonomic scope" value="Bacteria"/>
</dbReference>
<dbReference type="SUPFAM" id="SSF52540">
    <property type="entry name" value="P-loop containing nucleoside triphosphate hydrolases"/>
    <property type="match status" value="1"/>
</dbReference>
<protein>
    <recommendedName>
        <fullName evidence="2">Bacterial type II secretion system protein E domain-containing protein</fullName>
    </recommendedName>
</protein>
<proteinExistence type="inferred from homology"/>
<comment type="caution">
    <text evidence="3">The sequence shown here is derived from an EMBL/GenBank/DDBJ whole genome shotgun (WGS) entry which is preliminary data.</text>
</comment>
<dbReference type="Gene3D" id="3.40.50.300">
    <property type="entry name" value="P-loop containing nucleotide triphosphate hydrolases"/>
    <property type="match status" value="1"/>
</dbReference>
<evidence type="ECO:0000256" key="1">
    <source>
        <dbReference type="ARBA" id="ARBA00006611"/>
    </source>
</evidence>
<dbReference type="InterPro" id="IPR001482">
    <property type="entry name" value="T2SS/T4SS_dom"/>
</dbReference>
<gene>
    <name evidence="3" type="ORF">BMAGN_0086</name>
</gene>
<evidence type="ECO:0000313" key="4">
    <source>
        <dbReference type="Proteomes" id="UP000029052"/>
    </source>
</evidence>
<keyword evidence="4" id="KW-1185">Reference proteome</keyword>
<evidence type="ECO:0000313" key="3">
    <source>
        <dbReference type="EMBL" id="KFI68138.1"/>
    </source>
</evidence>
<dbReference type="PANTHER" id="PTHR30486:SF6">
    <property type="entry name" value="TYPE IV PILUS RETRACTATION ATPASE PILT"/>
    <property type="match status" value="1"/>
</dbReference>
<dbReference type="AlphaFoldDB" id="A0A087BAT8"/>
<evidence type="ECO:0000259" key="2">
    <source>
        <dbReference type="Pfam" id="PF00437"/>
    </source>
</evidence>
<dbReference type="Proteomes" id="UP000029052">
    <property type="component" value="Unassembled WGS sequence"/>
</dbReference>
<dbReference type="GO" id="GO:0016887">
    <property type="term" value="F:ATP hydrolysis activity"/>
    <property type="evidence" value="ECO:0007669"/>
    <property type="project" value="InterPro"/>
</dbReference>
<accession>A0A087BAT8</accession>
<dbReference type="CDD" id="cd01130">
    <property type="entry name" value="VirB11-like_ATPase"/>
    <property type="match status" value="1"/>
</dbReference>
<dbReference type="Pfam" id="PF00437">
    <property type="entry name" value="T2SSE"/>
    <property type="match status" value="1"/>
</dbReference>
<dbReference type="STRING" id="1692.BMAGN_0086"/>
<sequence length="351" mass="37449">MMNVSHETFGCGVVTDDLLFGPLAAVAADPAVTDVAVTCGGEVWVDCGRGMERAHIDIPLRPAAVLREYAVRLCAQLGCRLDEAAPIADASAPDGTRIHAVVAPIVSQGAAISIRLPDRRASRLDHLVRHGLCPPAWEDLLRHMVAKRANMLIVGGTGAGKTTLLKALLQECSVRERIVVVEEVRELGAVHHGNMVSMLTRQANVEGAGAISLAQLVKATLRMRPDRIVVGECRGEEIVDLLRASNSGHAGGMTTIHANGVAHVPARLMALGLLAGLEPRATALLASRAFDVLVMLRRNGSQRYIAEIGTLSLNGEGLAGAPLAVWNGSGEAAVCDHMHERWRAFCERWLR</sequence>
<dbReference type="Gene3D" id="3.30.450.90">
    <property type="match status" value="1"/>
</dbReference>
<feature type="domain" description="Bacterial type II secretion system protein E" evidence="2">
    <location>
        <begin position="29"/>
        <end position="276"/>
    </location>
</feature>
<reference evidence="3 4" key="1">
    <citation type="submission" date="2014-03" db="EMBL/GenBank/DDBJ databases">
        <title>Genomics of Bifidobacteria.</title>
        <authorList>
            <person name="Ventura M."/>
            <person name="Milani C."/>
            <person name="Lugli G.A."/>
        </authorList>
    </citation>
    <scope>NUCLEOTIDE SEQUENCE [LARGE SCALE GENOMIC DNA]</scope>
    <source>
        <strain evidence="3 4">LMG 11591</strain>
    </source>
</reference>